<evidence type="ECO:0000256" key="1">
    <source>
        <dbReference type="PIRSR" id="PIRSR607822-1"/>
    </source>
</evidence>
<dbReference type="GO" id="GO:0005886">
    <property type="term" value="C:plasma membrane"/>
    <property type="evidence" value="ECO:0007669"/>
    <property type="project" value="TreeGrafter"/>
</dbReference>
<evidence type="ECO:0000313" key="3">
    <source>
        <dbReference type="Proteomes" id="UP000521017"/>
    </source>
</evidence>
<dbReference type="Pfam" id="PF05147">
    <property type="entry name" value="LANC_like"/>
    <property type="match status" value="1"/>
</dbReference>
<evidence type="ECO:0000313" key="2">
    <source>
        <dbReference type="EMBL" id="MBB6500913.1"/>
    </source>
</evidence>
<feature type="binding site" evidence="1">
    <location>
        <position position="303"/>
    </location>
    <ligand>
        <name>Zn(2+)</name>
        <dbReference type="ChEBI" id="CHEBI:29105"/>
    </ligand>
</feature>
<sequence>MRKDIHSIINQIYLSLKTRDASQIALFNGEAGCCLFEEFYIRHSENNSVNTARFEDNLQELAENSIGYSHTNFSGGKAGINWFFSYLNAKHILDDDSYEILCEDNPGLYEQAILLLEQGNYDFLHGAIGIIYHSLYTRANEAKEFHQHAFQLLCKLAYKPDGQFFIPNYNLEKNTPIPDQVNFGLAHGLPSVLKLCLEFFKQDICKTDARKMAYDIIALLKLHKNKNEDKSLFPSTVSISNHKPNYSRVAWCYGDLTIGFVLYQAGLVFEDPELMDYAIVILIHTSKRRSEEETVIRDAGICHGSAGAAHIYHKMWHFTQNNVFKETCDFWIQKTIDFSSHEDALAGYKAYAPTAEQKYIDSHGLLDGVSGIGLVLLSYLTGDFSWDYCLMLND</sequence>
<keyword evidence="1" id="KW-0862">Zinc</keyword>
<accession>A0A7X0MKZ7</accession>
<dbReference type="PANTHER" id="PTHR12736">
    <property type="entry name" value="LANC-LIKE PROTEIN"/>
    <property type="match status" value="1"/>
</dbReference>
<comment type="caution">
    <text evidence="2">The sequence shown here is derived from an EMBL/GenBank/DDBJ whole genome shotgun (WGS) entry which is preliminary data.</text>
</comment>
<gene>
    <name evidence="2" type="ORF">HDF25_003072</name>
</gene>
<dbReference type="SMART" id="SM01260">
    <property type="entry name" value="LANC_like"/>
    <property type="match status" value="1"/>
</dbReference>
<dbReference type="Proteomes" id="UP000521017">
    <property type="component" value="Unassembled WGS sequence"/>
</dbReference>
<dbReference type="Gene3D" id="1.50.10.20">
    <property type="match status" value="1"/>
</dbReference>
<dbReference type="EMBL" id="JACHCC010000007">
    <property type="protein sequence ID" value="MBB6500913.1"/>
    <property type="molecule type" value="Genomic_DNA"/>
</dbReference>
<organism evidence="2 3">
    <name type="scientific">Pedobacter cryoconitis</name>
    <dbReference type="NCBI Taxonomy" id="188932"/>
    <lineage>
        <taxon>Bacteria</taxon>
        <taxon>Pseudomonadati</taxon>
        <taxon>Bacteroidota</taxon>
        <taxon>Sphingobacteriia</taxon>
        <taxon>Sphingobacteriales</taxon>
        <taxon>Sphingobacteriaceae</taxon>
        <taxon>Pedobacter</taxon>
    </lineage>
</organism>
<proteinExistence type="predicted"/>
<feature type="binding site" evidence="1">
    <location>
        <position position="302"/>
    </location>
    <ligand>
        <name>Zn(2+)</name>
        <dbReference type="ChEBI" id="CHEBI:29105"/>
    </ligand>
</feature>
<reference evidence="2 3" key="1">
    <citation type="submission" date="2020-08" db="EMBL/GenBank/DDBJ databases">
        <title>Genomic Encyclopedia of Type Strains, Phase IV (KMG-V): Genome sequencing to study the core and pangenomes of soil and plant-associated prokaryotes.</title>
        <authorList>
            <person name="Whitman W."/>
        </authorList>
    </citation>
    <scope>NUCLEOTIDE SEQUENCE [LARGE SCALE GENOMIC DNA]</scope>
    <source>
        <strain evidence="2 3">M2T3</strain>
    </source>
</reference>
<dbReference type="SUPFAM" id="SSF158745">
    <property type="entry name" value="LanC-like"/>
    <property type="match status" value="1"/>
</dbReference>
<dbReference type="AlphaFoldDB" id="A0A7X0MKZ7"/>
<feature type="binding site" evidence="1">
    <location>
        <position position="252"/>
    </location>
    <ligand>
        <name>Zn(2+)</name>
        <dbReference type="ChEBI" id="CHEBI:29105"/>
    </ligand>
</feature>
<dbReference type="PRINTS" id="PR01950">
    <property type="entry name" value="LANCSUPER"/>
</dbReference>
<dbReference type="InterPro" id="IPR007822">
    <property type="entry name" value="LANC-like"/>
</dbReference>
<keyword evidence="1" id="KW-0479">Metal-binding</keyword>
<dbReference type="PANTHER" id="PTHR12736:SF7">
    <property type="entry name" value="LANC-LIKE PROTEIN 3"/>
    <property type="match status" value="1"/>
</dbReference>
<protein>
    <submittedName>
        <fullName evidence="2">Lantibiotic modifying enzyme</fullName>
    </submittedName>
</protein>
<dbReference type="GO" id="GO:0046872">
    <property type="term" value="F:metal ion binding"/>
    <property type="evidence" value="ECO:0007669"/>
    <property type="project" value="UniProtKB-KW"/>
</dbReference>
<name>A0A7X0MKZ7_9SPHI</name>
<dbReference type="GO" id="GO:0031179">
    <property type="term" value="P:peptide modification"/>
    <property type="evidence" value="ECO:0007669"/>
    <property type="project" value="InterPro"/>
</dbReference>
<dbReference type="RefSeq" id="WP_184626159.1">
    <property type="nucleotide sequence ID" value="NZ_JACHCC010000007.1"/>
</dbReference>